<dbReference type="Proteomes" id="UP000290433">
    <property type="component" value="Unassembled WGS sequence"/>
</dbReference>
<dbReference type="GO" id="GO:0016491">
    <property type="term" value="F:oxidoreductase activity"/>
    <property type="evidence" value="ECO:0007669"/>
    <property type="project" value="UniProtKB-KW"/>
</dbReference>
<dbReference type="Pfam" id="PF00106">
    <property type="entry name" value="adh_short"/>
    <property type="match status" value="1"/>
</dbReference>
<gene>
    <name evidence="4" type="ORF">NU08_1343</name>
</gene>
<sequence length="274" mass="29985">MFEMNVAKMTKAKEDVIWITGASSGIGKSMTFEWARLGYKVVLSARRKEMLDKVADAIRDSGGQALVIPCDIMEETSIENAVQQIIKEWGRLDIVVANAGFGVFGSIENLTAKDWNRQLQGNVTGLALTVKYASPYLKKNKGRIGLVGSVAAYLPNPNVGAYGASKAAVNSIGQTLQVELIGTGVSCTTLHPGFVVSEIARIDNDGIWHPEQQDPRPSNLMWPTDKAAKVMISAILKRKRNYIFTGHGKLAVWLHRWFPGVMRSIISKGSKPDL</sequence>
<comment type="caution">
    <text evidence="4">The sequence shown here is derived from an EMBL/GenBank/DDBJ whole genome shotgun (WGS) entry which is preliminary data.</text>
</comment>
<dbReference type="PANTHER" id="PTHR44196">
    <property type="entry name" value="DEHYDROGENASE/REDUCTASE SDR FAMILY MEMBER 7B"/>
    <property type="match status" value="1"/>
</dbReference>
<proteinExistence type="inferred from homology"/>
<dbReference type="AlphaFoldDB" id="A0A444W1M5"/>
<evidence type="ECO:0000256" key="3">
    <source>
        <dbReference type="RuleBase" id="RU000363"/>
    </source>
</evidence>
<dbReference type="PROSITE" id="PS00061">
    <property type="entry name" value="ADH_SHORT"/>
    <property type="match status" value="1"/>
</dbReference>
<reference evidence="4 5" key="1">
    <citation type="submission" date="2014-12" db="EMBL/GenBank/DDBJ databases">
        <title>Genome sequence of Flavobacterium anhuiense RCM74.</title>
        <authorList>
            <person name="Kim J.F."/>
            <person name="Song J.Y."/>
            <person name="Kwak M.-J."/>
            <person name="Lee S.-W."/>
        </authorList>
    </citation>
    <scope>NUCLEOTIDE SEQUENCE [LARGE SCALE GENOMIC DNA]</scope>
    <source>
        <strain evidence="4 5">RCM74</strain>
    </source>
</reference>
<dbReference type="Gene3D" id="3.40.50.720">
    <property type="entry name" value="NAD(P)-binding Rossmann-like Domain"/>
    <property type="match status" value="1"/>
</dbReference>
<evidence type="ECO:0000256" key="2">
    <source>
        <dbReference type="ARBA" id="ARBA00023002"/>
    </source>
</evidence>
<evidence type="ECO:0000313" key="4">
    <source>
        <dbReference type="EMBL" id="RYJ39674.1"/>
    </source>
</evidence>
<dbReference type="GO" id="GO:0016020">
    <property type="term" value="C:membrane"/>
    <property type="evidence" value="ECO:0007669"/>
    <property type="project" value="TreeGrafter"/>
</dbReference>
<dbReference type="InterPro" id="IPR020904">
    <property type="entry name" value="Sc_DH/Rdtase_CS"/>
</dbReference>
<dbReference type="EMBL" id="JUIV01000003">
    <property type="protein sequence ID" value="RYJ39674.1"/>
    <property type="molecule type" value="Genomic_DNA"/>
</dbReference>
<dbReference type="PRINTS" id="PR00081">
    <property type="entry name" value="GDHRDH"/>
</dbReference>
<evidence type="ECO:0000256" key="1">
    <source>
        <dbReference type="ARBA" id="ARBA00006484"/>
    </source>
</evidence>
<comment type="similarity">
    <text evidence="1 3">Belongs to the short-chain dehydrogenases/reductases (SDR) family.</text>
</comment>
<dbReference type="InterPro" id="IPR036291">
    <property type="entry name" value="NAD(P)-bd_dom_sf"/>
</dbReference>
<name>A0A444W1M5_9FLAO</name>
<dbReference type="PRINTS" id="PR00080">
    <property type="entry name" value="SDRFAMILY"/>
</dbReference>
<dbReference type="PANTHER" id="PTHR44196:SF1">
    <property type="entry name" value="DEHYDROGENASE_REDUCTASE SDR FAMILY MEMBER 7B"/>
    <property type="match status" value="1"/>
</dbReference>
<evidence type="ECO:0000313" key="5">
    <source>
        <dbReference type="Proteomes" id="UP000290433"/>
    </source>
</evidence>
<dbReference type="SUPFAM" id="SSF51735">
    <property type="entry name" value="NAD(P)-binding Rossmann-fold domains"/>
    <property type="match status" value="1"/>
</dbReference>
<accession>A0A444W1M5</accession>
<dbReference type="InterPro" id="IPR002347">
    <property type="entry name" value="SDR_fam"/>
</dbReference>
<dbReference type="CDD" id="cd05233">
    <property type="entry name" value="SDR_c"/>
    <property type="match status" value="1"/>
</dbReference>
<protein>
    <submittedName>
        <fullName evidence="4">Short chain dehydrogenase/reductase family oxidoreductase</fullName>
    </submittedName>
</protein>
<keyword evidence="2" id="KW-0560">Oxidoreductase</keyword>
<organism evidence="4 5">
    <name type="scientific">Flavobacterium anhuiense</name>
    <dbReference type="NCBI Taxonomy" id="459526"/>
    <lineage>
        <taxon>Bacteria</taxon>
        <taxon>Pseudomonadati</taxon>
        <taxon>Bacteroidota</taxon>
        <taxon>Flavobacteriia</taxon>
        <taxon>Flavobacteriales</taxon>
        <taxon>Flavobacteriaceae</taxon>
        <taxon>Flavobacterium</taxon>
    </lineage>
</organism>